<evidence type="ECO:0000256" key="3">
    <source>
        <dbReference type="ARBA" id="ARBA00022475"/>
    </source>
</evidence>
<proteinExistence type="predicted"/>
<dbReference type="InterPro" id="IPR036259">
    <property type="entry name" value="MFS_trans_sf"/>
</dbReference>
<dbReference type="RefSeq" id="WP_038693496.1">
    <property type="nucleotide sequence ID" value="NZ_CP009286.1"/>
</dbReference>
<evidence type="ECO:0000259" key="8">
    <source>
        <dbReference type="PROSITE" id="PS50850"/>
    </source>
</evidence>
<evidence type="ECO:0000256" key="7">
    <source>
        <dbReference type="SAM" id="Phobius"/>
    </source>
</evidence>
<dbReference type="InterPro" id="IPR020846">
    <property type="entry name" value="MFS_dom"/>
</dbReference>
<feature type="domain" description="Major facilitator superfamily (MFS) profile" evidence="8">
    <location>
        <begin position="4"/>
        <end position="379"/>
    </location>
</feature>
<dbReference type="PANTHER" id="PTHR43124">
    <property type="entry name" value="PURINE EFFLUX PUMP PBUE"/>
    <property type="match status" value="1"/>
</dbReference>
<evidence type="ECO:0000313" key="9">
    <source>
        <dbReference type="EMBL" id="AIQ62327.1"/>
    </source>
</evidence>
<keyword evidence="2" id="KW-0813">Transport</keyword>
<organism evidence="9 10">
    <name type="scientific">Paenibacillus stellifer</name>
    <dbReference type="NCBI Taxonomy" id="169760"/>
    <lineage>
        <taxon>Bacteria</taxon>
        <taxon>Bacillati</taxon>
        <taxon>Bacillota</taxon>
        <taxon>Bacilli</taxon>
        <taxon>Bacillales</taxon>
        <taxon>Paenibacillaceae</taxon>
        <taxon>Paenibacillus</taxon>
    </lineage>
</organism>
<evidence type="ECO:0000256" key="2">
    <source>
        <dbReference type="ARBA" id="ARBA00022448"/>
    </source>
</evidence>
<feature type="transmembrane region" description="Helical" evidence="7">
    <location>
        <begin position="331"/>
        <end position="351"/>
    </location>
</feature>
<dbReference type="OrthoDB" id="2727100at2"/>
<evidence type="ECO:0000256" key="6">
    <source>
        <dbReference type="ARBA" id="ARBA00023136"/>
    </source>
</evidence>
<feature type="transmembrane region" description="Helical" evidence="7">
    <location>
        <begin position="357"/>
        <end position="375"/>
    </location>
</feature>
<dbReference type="InterPro" id="IPR050189">
    <property type="entry name" value="MFS_Efflux_Transporters"/>
</dbReference>
<dbReference type="PANTHER" id="PTHR43124:SF10">
    <property type="entry name" value="PURINE EFFLUX PUMP PBUE"/>
    <property type="match status" value="1"/>
</dbReference>
<gene>
    <name evidence="9" type="ORF">PSTEL_03535</name>
</gene>
<evidence type="ECO:0000256" key="4">
    <source>
        <dbReference type="ARBA" id="ARBA00022692"/>
    </source>
</evidence>
<keyword evidence="3" id="KW-1003">Cell membrane</keyword>
<name>A0A089LN63_9BACL</name>
<dbReference type="CDD" id="cd17324">
    <property type="entry name" value="MFS_NepI_like"/>
    <property type="match status" value="1"/>
</dbReference>
<evidence type="ECO:0000256" key="5">
    <source>
        <dbReference type="ARBA" id="ARBA00022989"/>
    </source>
</evidence>
<dbReference type="EMBL" id="CP009286">
    <property type="protein sequence ID" value="AIQ62327.1"/>
    <property type="molecule type" value="Genomic_DNA"/>
</dbReference>
<dbReference type="GO" id="GO:0022857">
    <property type="term" value="F:transmembrane transporter activity"/>
    <property type="evidence" value="ECO:0007669"/>
    <property type="project" value="InterPro"/>
</dbReference>
<keyword evidence="6 7" id="KW-0472">Membrane</keyword>
<accession>A0A089LN63</accession>
<dbReference type="Pfam" id="PF07690">
    <property type="entry name" value="MFS_1"/>
    <property type="match status" value="1"/>
</dbReference>
<keyword evidence="5 7" id="KW-1133">Transmembrane helix</keyword>
<dbReference type="InterPro" id="IPR011701">
    <property type="entry name" value="MFS"/>
</dbReference>
<feature type="transmembrane region" description="Helical" evidence="7">
    <location>
        <begin position="290"/>
        <end position="310"/>
    </location>
</feature>
<dbReference type="HOGENOM" id="CLU_001265_61_5_9"/>
<protein>
    <submittedName>
        <fullName evidence="9">Major facilitator transporter</fullName>
    </submittedName>
</protein>
<dbReference type="PROSITE" id="PS50850">
    <property type="entry name" value="MFS"/>
    <property type="match status" value="1"/>
</dbReference>
<sequence length="391" mass="41964">MDKRIWILAIASFVVGTVELVIAGIIDMIAKDLNVSLGTAGQLITVYSFVFAFGSPLLMTLTAKVERRKLLTAAMFVFFVGNMISIVSPTFTILLASRVILAASCSIVVVLSIVMASSIVAPELRGRAIGIIFMGISGSLVIGVPLGTFIGELWGWRSTFALVGTLTLIVTWAVKRYLPRVAPRPGIPLREQLRTLKDAKILSAHTISILQMTGQFTIYTYITPFLHETMGLSTNMISLVLFVYGLAGIAGGWMGGWSSDKLGNGKTMIITLLLHALAIFLLPFSTDSIFLLLIVVVVWCACNMAPSPAIQSYLIQTAPESSDIQLSFNTSSLHIGVAAGSIVGGLIVNHFSVTMNAWIGGLIVILAILSAIFSLQKNKSKSIDRSILGKL</sequence>
<comment type="subcellular location">
    <subcellularLocation>
        <location evidence="1">Cell membrane</location>
        <topology evidence="1">Multi-pass membrane protein</topology>
    </subcellularLocation>
</comment>
<dbReference type="GO" id="GO:0005886">
    <property type="term" value="C:plasma membrane"/>
    <property type="evidence" value="ECO:0007669"/>
    <property type="project" value="UniProtKB-SubCell"/>
</dbReference>
<evidence type="ECO:0000313" key="10">
    <source>
        <dbReference type="Proteomes" id="UP000029507"/>
    </source>
</evidence>
<keyword evidence="10" id="KW-1185">Reference proteome</keyword>
<feature type="transmembrane region" description="Helical" evidence="7">
    <location>
        <begin position="70"/>
        <end position="94"/>
    </location>
</feature>
<dbReference type="SUPFAM" id="SSF103473">
    <property type="entry name" value="MFS general substrate transporter"/>
    <property type="match status" value="1"/>
</dbReference>
<feature type="transmembrane region" description="Helical" evidence="7">
    <location>
        <begin position="128"/>
        <end position="150"/>
    </location>
</feature>
<feature type="transmembrane region" description="Helical" evidence="7">
    <location>
        <begin position="234"/>
        <end position="255"/>
    </location>
</feature>
<feature type="transmembrane region" description="Helical" evidence="7">
    <location>
        <begin position="199"/>
        <end position="222"/>
    </location>
</feature>
<dbReference type="AlphaFoldDB" id="A0A089LN63"/>
<reference evidence="9 10" key="1">
    <citation type="submission" date="2014-08" db="EMBL/GenBank/DDBJ databases">
        <title>Comparative genomics of the Paenibacillus odorifer group.</title>
        <authorList>
            <person name="den Bakker H.C."/>
            <person name="Tsai Y.-C."/>
            <person name="Martin N."/>
            <person name="Korlach J."/>
            <person name="Wiedmann M."/>
        </authorList>
    </citation>
    <scope>NUCLEOTIDE SEQUENCE [LARGE SCALE GENOMIC DNA]</scope>
    <source>
        <strain evidence="9 10">DSM 14472</strain>
    </source>
</reference>
<feature type="transmembrane region" description="Helical" evidence="7">
    <location>
        <begin position="100"/>
        <end position="121"/>
    </location>
</feature>
<keyword evidence="4 7" id="KW-0812">Transmembrane</keyword>
<dbReference type="KEGG" id="pste:PSTEL_03535"/>
<feature type="transmembrane region" description="Helical" evidence="7">
    <location>
        <begin position="39"/>
        <end position="58"/>
    </location>
</feature>
<feature type="transmembrane region" description="Helical" evidence="7">
    <location>
        <begin position="267"/>
        <end position="284"/>
    </location>
</feature>
<feature type="transmembrane region" description="Helical" evidence="7">
    <location>
        <begin position="156"/>
        <end position="178"/>
    </location>
</feature>
<dbReference type="Gene3D" id="1.20.1250.20">
    <property type="entry name" value="MFS general substrate transporter like domains"/>
    <property type="match status" value="2"/>
</dbReference>
<evidence type="ECO:0000256" key="1">
    <source>
        <dbReference type="ARBA" id="ARBA00004651"/>
    </source>
</evidence>
<dbReference type="Proteomes" id="UP000029507">
    <property type="component" value="Chromosome"/>
</dbReference>